<reference evidence="2" key="1">
    <citation type="journal article" date="2017" name="Parasit. Vectors">
        <title>Sialotranscriptomics of Rhipicephalus zambeziensis reveals intricate expression profiles of secretory proteins and suggests tight temporal transcriptional regulation during blood-feeding.</title>
        <authorList>
            <person name="de Castro M.H."/>
            <person name="de Klerk D."/>
            <person name="Pienaar R."/>
            <person name="Rees D.J.G."/>
            <person name="Mans B.J."/>
        </authorList>
    </citation>
    <scope>NUCLEOTIDE SEQUENCE</scope>
    <source>
        <tissue evidence="2">Salivary glands</tissue>
    </source>
</reference>
<organism evidence="2">
    <name type="scientific">Rhipicephalus zambeziensis</name>
    <dbReference type="NCBI Taxonomy" id="60191"/>
    <lineage>
        <taxon>Eukaryota</taxon>
        <taxon>Metazoa</taxon>
        <taxon>Ecdysozoa</taxon>
        <taxon>Arthropoda</taxon>
        <taxon>Chelicerata</taxon>
        <taxon>Arachnida</taxon>
        <taxon>Acari</taxon>
        <taxon>Parasitiformes</taxon>
        <taxon>Ixodida</taxon>
        <taxon>Ixodoidea</taxon>
        <taxon>Ixodidae</taxon>
        <taxon>Rhipicephalinae</taxon>
        <taxon>Rhipicephalus</taxon>
        <taxon>Rhipicephalus</taxon>
    </lineage>
</organism>
<dbReference type="AlphaFoldDB" id="A0A224YF11"/>
<name>A0A224YF11_9ACAR</name>
<feature type="compositionally biased region" description="Basic residues" evidence="1">
    <location>
        <begin position="26"/>
        <end position="45"/>
    </location>
</feature>
<dbReference type="EMBL" id="GFPF01001627">
    <property type="protein sequence ID" value="MAA12773.1"/>
    <property type="molecule type" value="Transcribed_RNA"/>
</dbReference>
<feature type="region of interest" description="Disordered" evidence="1">
    <location>
        <begin position="26"/>
        <end position="56"/>
    </location>
</feature>
<protein>
    <submittedName>
        <fullName evidence="2">Uncharacterized protein</fullName>
    </submittedName>
</protein>
<sequence>MHSSSDRCRSQRVPRACCYSWYVQARRKKEKKRQGSKKRNGRKISSRAATGRSSPPRKIMLVFTSLSVFPVSVARGKKKKKLKGHPEEGKTIYSPVVYSFSCLQTPRPASRALSVHFGGKTCFINAYTRAVICPCSGSGSRVSPG</sequence>
<evidence type="ECO:0000256" key="1">
    <source>
        <dbReference type="SAM" id="MobiDB-lite"/>
    </source>
</evidence>
<proteinExistence type="predicted"/>
<evidence type="ECO:0000313" key="2">
    <source>
        <dbReference type="EMBL" id="MAA12773.1"/>
    </source>
</evidence>
<accession>A0A224YF11</accession>